<dbReference type="EMBL" id="MDYQ01000007">
    <property type="protein sequence ID" value="PRP88794.1"/>
    <property type="molecule type" value="Genomic_DNA"/>
</dbReference>
<dbReference type="InParanoid" id="A0A2P6NXV8"/>
<protein>
    <submittedName>
        <fullName evidence="1">Uncharacterized protein</fullName>
    </submittedName>
</protein>
<accession>A0A2P6NXV8</accession>
<reference evidence="1 2" key="1">
    <citation type="journal article" date="2018" name="Genome Biol. Evol.">
        <title>Multiple Roots of Fruiting Body Formation in Amoebozoa.</title>
        <authorList>
            <person name="Hillmann F."/>
            <person name="Forbes G."/>
            <person name="Novohradska S."/>
            <person name="Ferling I."/>
            <person name="Riege K."/>
            <person name="Groth M."/>
            <person name="Westermann M."/>
            <person name="Marz M."/>
            <person name="Spaller T."/>
            <person name="Winckler T."/>
            <person name="Schaap P."/>
            <person name="Glockner G."/>
        </authorList>
    </citation>
    <scope>NUCLEOTIDE SEQUENCE [LARGE SCALE GENOMIC DNA]</scope>
    <source>
        <strain evidence="1 2">Jena</strain>
    </source>
</reference>
<comment type="caution">
    <text evidence="1">The sequence shown here is derived from an EMBL/GenBank/DDBJ whole genome shotgun (WGS) entry which is preliminary data.</text>
</comment>
<dbReference type="Proteomes" id="UP000241769">
    <property type="component" value="Unassembled WGS sequence"/>
</dbReference>
<gene>
    <name evidence="1" type="ORF">PROFUN_00262</name>
</gene>
<evidence type="ECO:0000313" key="2">
    <source>
        <dbReference type="Proteomes" id="UP000241769"/>
    </source>
</evidence>
<keyword evidence="2" id="KW-1185">Reference proteome</keyword>
<sequence length="87" mass="9754">MSSFARLAATSTRINRSARVENIFSRATSSSSDSKTANQKIAEAIENLRKEGKKSDQAIQDKIREMTTEIRNSGMPQDRVKPVKRQV</sequence>
<evidence type="ECO:0000313" key="1">
    <source>
        <dbReference type="EMBL" id="PRP88794.1"/>
    </source>
</evidence>
<proteinExistence type="predicted"/>
<dbReference type="AlphaFoldDB" id="A0A2P6NXV8"/>
<organism evidence="1 2">
    <name type="scientific">Planoprotostelium fungivorum</name>
    <dbReference type="NCBI Taxonomy" id="1890364"/>
    <lineage>
        <taxon>Eukaryota</taxon>
        <taxon>Amoebozoa</taxon>
        <taxon>Evosea</taxon>
        <taxon>Variosea</taxon>
        <taxon>Cavosteliida</taxon>
        <taxon>Cavosteliaceae</taxon>
        <taxon>Planoprotostelium</taxon>
    </lineage>
</organism>
<name>A0A2P6NXV8_9EUKA</name>